<dbReference type="PANTHER" id="PTHR13789">
    <property type="entry name" value="MONOOXYGENASE"/>
    <property type="match status" value="1"/>
</dbReference>
<name>A0A4R4NRW4_9ACTN</name>
<evidence type="ECO:0000256" key="2">
    <source>
        <dbReference type="ARBA" id="ARBA00023033"/>
    </source>
</evidence>
<proteinExistence type="predicted"/>
<dbReference type="OrthoDB" id="3322136at2"/>
<gene>
    <name evidence="4" type="ORF">E1284_23775</name>
</gene>
<dbReference type="Gene3D" id="3.50.50.60">
    <property type="entry name" value="FAD/NAD(P)-binding domain"/>
    <property type="match status" value="1"/>
</dbReference>
<dbReference type="PRINTS" id="PR00420">
    <property type="entry name" value="RNGMNOXGNASE"/>
</dbReference>
<comment type="caution">
    <text evidence="4">The sequence shown here is derived from an EMBL/GenBank/DDBJ whole genome shotgun (WGS) entry which is preliminary data.</text>
</comment>
<dbReference type="RefSeq" id="WP_131942346.1">
    <property type="nucleotide sequence ID" value="NZ_BAAAMX010000012.1"/>
</dbReference>
<feature type="domain" description="FAD-binding" evidence="3">
    <location>
        <begin position="2"/>
        <end position="329"/>
    </location>
</feature>
<dbReference type="PANTHER" id="PTHR13789:SF309">
    <property type="entry name" value="PUTATIVE (AFU_ORTHOLOGUE AFUA_6G14510)-RELATED"/>
    <property type="match status" value="1"/>
</dbReference>
<evidence type="ECO:0000259" key="3">
    <source>
        <dbReference type="Pfam" id="PF01494"/>
    </source>
</evidence>
<dbReference type="GO" id="GO:0071949">
    <property type="term" value="F:FAD binding"/>
    <property type="evidence" value="ECO:0007669"/>
    <property type="project" value="InterPro"/>
</dbReference>
<evidence type="ECO:0000313" key="4">
    <source>
        <dbReference type="EMBL" id="TDC12381.1"/>
    </source>
</evidence>
<keyword evidence="5" id="KW-1185">Reference proteome</keyword>
<dbReference type="InterPro" id="IPR002938">
    <property type="entry name" value="FAD-bd"/>
</dbReference>
<reference evidence="4 5" key="1">
    <citation type="submission" date="2019-03" db="EMBL/GenBank/DDBJ databases">
        <title>Draft genome sequences of novel Actinobacteria.</title>
        <authorList>
            <person name="Sahin N."/>
            <person name="Ay H."/>
            <person name="Saygin H."/>
        </authorList>
    </citation>
    <scope>NUCLEOTIDE SEQUENCE [LARGE SCALE GENOMIC DNA]</scope>
    <source>
        <strain evidence="4 5">DSM 45347</strain>
    </source>
</reference>
<evidence type="ECO:0000313" key="5">
    <source>
        <dbReference type="Proteomes" id="UP000295431"/>
    </source>
</evidence>
<keyword evidence="1" id="KW-0560">Oxidoreductase</keyword>
<dbReference type="InterPro" id="IPR050493">
    <property type="entry name" value="FAD-dep_Monooxygenase_BioMet"/>
</dbReference>
<evidence type="ECO:0000256" key="1">
    <source>
        <dbReference type="ARBA" id="ARBA00023002"/>
    </source>
</evidence>
<organism evidence="4 5">
    <name type="scientific">Actinomadura bangladeshensis</name>
    <dbReference type="NCBI Taxonomy" id="453573"/>
    <lineage>
        <taxon>Bacteria</taxon>
        <taxon>Bacillati</taxon>
        <taxon>Actinomycetota</taxon>
        <taxon>Actinomycetes</taxon>
        <taxon>Streptosporangiales</taxon>
        <taxon>Thermomonosporaceae</taxon>
        <taxon>Actinomadura</taxon>
    </lineage>
</organism>
<dbReference type="InterPro" id="IPR036188">
    <property type="entry name" value="FAD/NAD-bd_sf"/>
</dbReference>
<dbReference type="SUPFAM" id="SSF51905">
    <property type="entry name" value="FAD/NAD(P)-binding domain"/>
    <property type="match status" value="1"/>
</dbReference>
<keyword evidence="2 4" id="KW-0503">Monooxygenase</keyword>
<dbReference type="Proteomes" id="UP000295431">
    <property type="component" value="Unassembled WGS sequence"/>
</dbReference>
<dbReference type="EMBL" id="SMJW01000131">
    <property type="protein sequence ID" value="TDC12381.1"/>
    <property type="molecule type" value="Genomic_DNA"/>
</dbReference>
<dbReference type="AlphaFoldDB" id="A0A4R4NRW4"/>
<accession>A0A4R4NRW4</accession>
<dbReference type="GO" id="GO:0004497">
    <property type="term" value="F:monooxygenase activity"/>
    <property type="evidence" value="ECO:0007669"/>
    <property type="project" value="UniProtKB-KW"/>
</dbReference>
<dbReference type="Pfam" id="PF01494">
    <property type="entry name" value="FAD_binding_3"/>
    <property type="match status" value="1"/>
</dbReference>
<protein>
    <submittedName>
        <fullName evidence="4">FAD-dependent monooxygenase</fullName>
    </submittedName>
</protein>
<sequence length="372" mass="39914">MRVLVIGAGVGGLAAAAALLADGHEVRVAEAADEPRTGGAAVTLWSNGTGVLRDLGVSLDGVGAPIDVLEQLAEDGRRLVSIDVARAARVHGHPHICLPRRRLLERLAAALPDGVVEFGRACTGVFQEGETVRVGFADGSSAEADLVVGADGRRSVVRDHLWGGDPGEPTGWGTWQGLGPIPIDAVSSRTGLMIAGRAGSVGLMPAGEGLLQWWFDMPWSPDDPPLTEPLSEIRRRFGHWCAPVPEVLAAVREADVELFPHYRHRVPRRWGNGRVTLAGDSAHSMPPTRAQGANQALEDAWMLAAVLRRMPGDIPAALREYERKRSRKAGIVARHAGSEDLNRLPSFVARLIPDGLTGLYYTRWLAQISDFL</sequence>